<keyword evidence="1" id="KW-0472">Membrane</keyword>
<keyword evidence="1" id="KW-1133">Transmembrane helix</keyword>
<dbReference type="AlphaFoldDB" id="A0A6I6E4K0"/>
<proteinExistence type="predicted"/>
<dbReference type="OrthoDB" id="5125396at2"/>
<evidence type="ECO:0000313" key="2">
    <source>
        <dbReference type="EMBL" id="QGU27360.1"/>
    </source>
</evidence>
<dbReference type="RefSeq" id="WP_156241850.1">
    <property type="nucleotide sequence ID" value="NZ_BAAAZL010000001.1"/>
</dbReference>
<dbReference type="EMBL" id="CP032550">
    <property type="protein sequence ID" value="QGU27360.1"/>
    <property type="molecule type" value="Genomic_DNA"/>
</dbReference>
<dbReference type="Proteomes" id="UP000422989">
    <property type="component" value="Chromosome"/>
</dbReference>
<feature type="transmembrane region" description="Helical" evidence="1">
    <location>
        <begin position="37"/>
        <end position="56"/>
    </location>
</feature>
<organism evidence="2 3">
    <name type="scientific">Microbacterium oryzae</name>
    <dbReference type="NCBI Taxonomy" id="743009"/>
    <lineage>
        <taxon>Bacteria</taxon>
        <taxon>Bacillati</taxon>
        <taxon>Actinomycetota</taxon>
        <taxon>Actinomycetes</taxon>
        <taxon>Micrococcales</taxon>
        <taxon>Microbacteriaceae</taxon>
        <taxon>Microbacterium</taxon>
    </lineage>
</organism>
<keyword evidence="1" id="KW-0812">Transmembrane</keyword>
<gene>
    <name evidence="2" type="ORF">D7D94_06515</name>
</gene>
<protein>
    <submittedName>
        <fullName evidence="2">Uncharacterized protein</fullName>
    </submittedName>
</protein>
<feature type="transmembrane region" description="Helical" evidence="1">
    <location>
        <begin position="63"/>
        <end position="81"/>
    </location>
</feature>
<reference evidence="2 3" key="1">
    <citation type="submission" date="2018-09" db="EMBL/GenBank/DDBJ databases">
        <title>Whole genome sequencing of Microbacterium oryzae strain MB-10T.</title>
        <authorList>
            <person name="Das S.K."/>
        </authorList>
    </citation>
    <scope>NUCLEOTIDE SEQUENCE [LARGE SCALE GENOMIC DNA]</scope>
    <source>
        <strain evidence="2 3">MB-10</strain>
    </source>
</reference>
<name>A0A6I6E4K0_9MICO</name>
<evidence type="ECO:0000313" key="3">
    <source>
        <dbReference type="Proteomes" id="UP000422989"/>
    </source>
</evidence>
<dbReference type="KEGG" id="moj:D7D94_06515"/>
<evidence type="ECO:0000256" key="1">
    <source>
        <dbReference type="SAM" id="Phobius"/>
    </source>
</evidence>
<keyword evidence="3" id="KW-1185">Reference proteome</keyword>
<sequence>MTSRQLRTLRGASASGIATVIAALSHTAGGAQAPAPLIVVAMAALLMPGAILLVGARPRLPRLATTVLATQAAFHLAFLALGSPVAMHPAAGSHAAHLAHTAHAAAASTQLGHPPHLAALAASQTDARMIGAHVVAALLTVALLHRGEAVVRAIASWASVVVRRAAPQPLLLARTNAPGAAPARLARALRIVAGPRSPRGPPVLV</sequence>
<accession>A0A6I6E4K0</accession>